<protein>
    <submittedName>
        <fullName evidence="1">Uncharacterized protein</fullName>
    </submittedName>
</protein>
<proteinExistence type="predicted"/>
<gene>
    <name evidence="1" type="ORF">KIW84_041126</name>
</gene>
<dbReference type="PANTHER" id="PTHR33710">
    <property type="entry name" value="BNAC02G09200D PROTEIN"/>
    <property type="match status" value="1"/>
</dbReference>
<dbReference type="AlphaFoldDB" id="A0A9D5AQR8"/>
<evidence type="ECO:0000313" key="1">
    <source>
        <dbReference type="EMBL" id="KAI5415971.1"/>
    </source>
</evidence>
<dbReference type="Gramene" id="Psat04G0112600-T1">
    <property type="protein sequence ID" value="KAI5415971.1"/>
    <property type="gene ID" value="KIW84_041126"/>
</dbReference>
<dbReference type="EMBL" id="JAMSHJ010000004">
    <property type="protein sequence ID" value="KAI5415971.1"/>
    <property type="molecule type" value="Genomic_DNA"/>
</dbReference>
<dbReference type="PANTHER" id="PTHR33710:SF77">
    <property type="entry name" value="DNASE I-LIKE SUPERFAMILY PROTEIN"/>
    <property type="match status" value="1"/>
</dbReference>
<organism evidence="1 2">
    <name type="scientific">Pisum sativum</name>
    <name type="common">Garden pea</name>
    <name type="synonym">Lathyrus oleraceus</name>
    <dbReference type="NCBI Taxonomy" id="3888"/>
    <lineage>
        <taxon>Eukaryota</taxon>
        <taxon>Viridiplantae</taxon>
        <taxon>Streptophyta</taxon>
        <taxon>Embryophyta</taxon>
        <taxon>Tracheophyta</taxon>
        <taxon>Spermatophyta</taxon>
        <taxon>Magnoliopsida</taxon>
        <taxon>eudicotyledons</taxon>
        <taxon>Gunneridae</taxon>
        <taxon>Pentapetalae</taxon>
        <taxon>rosids</taxon>
        <taxon>fabids</taxon>
        <taxon>Fabales</taxon>
        <taxon>Fabaceae</taxon>
        <taxon>Papilionoideae</taxon>
        <taxon>50 kb inversion clade</taxon>
        <taxon>NPAAA clade</taxon>
        <taxon>Hologalegina</taxon>
        <taxon>IRL clade</taxon>
        <taxon>Fabeae</taxon>
        <taxon>Lathyrus</taxon>
    </lineage>
</organism>
<keyword evidence="2" id="KW-1185">Reference proteome</keyword>
<dbReference type="SUPFAM" id="SSF56219">
    <property type="entry name" value="DNase I-like"/>
    <property type="match status" value="1"/>
</dbReference>
<dbReference type="Proteomes" id="UP001058974">
    <property type="component" value="Chromosome 4"/>
</dbReference>
<name>A0A9D5AQR8_PEA</name>
<sequence>MRDFIEWTEQNLLIDVPSKGVNFTWYNGRSDRAFVERKLDRDFCNHGWIIHSHTLIVTTLPKLRSDHHPIILDSSFTIHLCTYHFRFLSQLKVSNKDVFGEIHSLIKNHNGNLEKIQKRISSDGPSENNRVMEKKARLDLEKVLIQEELSGPKKPTFLNILVVIGIRLSSTGWPRLKDPVTLSHT</sequence>
<comment type="caution">
    <text evidence="1">The sequence shown here is derived from an EMBL/GenBank/DDBJ whole genome shotgun (WGS) entry which is preliminary data.</text>
</comment>
<accession>A0A9D5AQR8</accession>
<dbReference type="Gene3D" id="3.60.10.10">
    <property type="entry name" value="Endonuclease/exonuclease/phosphatase"/>
    <property type="match status" value="1"/>
</dbReference>
<evidence type="ECO:0000313" key="2">
    <source>
        <dbReference type="Proteomes" id="UP001058974"/>
    </source>
</evidence>
<dbReference type="InterPro" id="IPR036691">
    <property type="entry name" value="Endo/exonu/phosph_ase_sf"/>
</dbReference>
<reference evidence="1 2" key="1">
    <citation type="journal article" date="2022" name="Nat. Genet.">
        <title>Improved pea reference genome and pan-genome highlight genomic features and evolutionary characteristics.</title>
        <authorList>
            <person name="Yang T."/>
            <person name="Liu R."/>
            <person name="Luo Y."/>
            <person name="Hu S."/>
            <person name="Wang D."/>
            <person name="Wang C."/>
            <person name="Pandey M.K."/>
            <person name="Ge S."/>
            <person name="Xu Q."/>
            <person name="Li N."/>
            <person name="Li G."/>
            <person name="Huang Y."/>
            <person name="Saxena R.K."/>
            <person name="Ji Y."/>
            <person name="Li M."/>
            <person name="Yan X."/>
            <person name="He Y."/>
            <person name="Liu Y."/>
            <person name="Wang X."/>
            <person name="Xiang C."/>
            <person name="Varshney R.K."/>
            <person name="Ding H."/>
            <person name="Gao S."/>
            <person name="Zong X."/>
        </authorList>
    </citation>
    <scope>NUCLEOTIDE SEQUENCE [LARGE SCALE GENOMIC DNA]</scope>
    <source>
        <strain evidence="1 2">cv. Zhongwan 6</strain>
    </source>
</reference>